<accession>A0A0C3GPM6</accession>
<sequence>SLRRFVSDQVKLLQDQLYKLLLVNLEENRKDVVPYINLYNIKDDPTIGKPGWNFLKDPRNKEII</sequence>
<proteinExistence type="predicted"/>
<reference evidence="1 2" key="1">
    <citation type="submission" date="2014-04" db="EMBL/GenBank/DDBJ databases">
        <authorList>
            <consortium name="DOE Joint Genome Institute"/>
            <person name="Kuo A."/>
            <person name="Martino E."/>
            <person name="Perotto S."/>
            <person name="Kohler A."/>
            <person name="Nagy L.G."/>
            <person name="Floudas D."/>
            <person name="Copeland A."/>
            <person name="Barry K.W."/>
            <person name="Cichocki N."/>
            <person name="Veneault-Fourrey C."/>
            <person name="LaButti K."/>
            <person name="Lindquist E.A."/>
            <person name="Lipzen A."/>
            <person name="Lundell T."/>
            <person name="Morin E."/>
            <person name="Murat C."/>
            <person name="Sun H."/>
            <person name="Tunlid A."/>
            <person name="Henrissat B."/>
            <person name="Grigoriev I.V."/>
            <person name="Hibbett D.S."/>
            <person name="Martin F."/>
            <person name="Nordberg H.P."/>
            <person name="Cantor M.N."/>
            <person name="Hua S.X."/>
        </authorList>
    </citation>
    <scope>NUCLEOTIDE SEQUENCE [LARGE SCALE GENOMIC DNA]</scope>
    <source>
        <strain evidence="1 2">Zn</strain>
    </source>
</reference>
<evidence type="ECO:0000313" key="2">
    <source>
        <dbReference type="Proteomes" id="UP000054321"/>
    </source>
</evidence>
<dbReference type="EMBL" id="KN832896">
    <property type="protein sequence ID" value="KIM93354.1"/>
    <property type="molecule type" value="Genomic_DNA"/>
</dbReference>
<reference evidence="2" key="2">
    <citation type="submission" date="2015-01" db="EMBL/GenBank/DDBJ databases">
        <title>Evolutionary Origins and Diversification of the Mycorrhizal Mutualists.</title>
        <authorList>
            <consortium name="DOE Joint Genome Institute"/>
            <consortium name="Mycorrhizal Genomics Consortium"/>
            <person name="Kohler A."/>
            <person name="Kuo A."/>
            <person name="Nagy L.G."/>
            <person name="Floudas D."/>
            <person name="Copeland A."/>
            <person name="Barry K.W."/>
            <person name="Cichocki N."/>
            <person name="Veneault-Fourrey C."/>
            <person name="LaButti K."/>
            <person name="Lindquist E.A."/>
            <person name="Lipzen A."/>
            <person name="Lundell T."/>
            <person name="Morin E."/>
            <person name="Murat C."/>
            <person name="Riley R."/>
            <person name="Ohm R."/>
            <person name="Sun H."/>
            <person name="Tunlid A."/>
            <person name="Henrissat B."/>
            <person name="Grigoriev I.V."/>
            <person name="Hibbett D.S."/>
            <person name="Martin F."/>
        </authorList>
    </citation>
    <scope>NUCLEOTIDE SEQUENCE [LARGE SCALE GENOMIC DNA]</scope>
    <source>
        <strain evidence="2">Zn</strain>
    </source>
</reference>
<dbReference type="Proteomes" id="UP000054321">
    <property type="component" value="Unassembled WGS sequence"/>
</dbReference>
<dbReference type="InParanoid" id="A0A0C3GPM6"/>
<keyword evidence="2" id="KW-1185">Reference proteome</keyword>
<organism evidence="1 2">
    <name type="scientific">Oidiodendron maius (strain Zn)</name>
    <dbReference type="NCBI Taxonomy" id="913774"/>
    <lineage>
        <taxon>Eukaryota</taxon>
        <taxon>Fungi</taxon>
        <taxon>Dikarya</taxon>
        <taxon>Ascomycota</taxon>
        <taxon>Pezizomycotina</taxon>
        <taxon>Leotiomycetes</taxon>
        <taxon>Leotiomycetes incertae sedis</taxon>
        <taxon>Myxotrichaceae</taxon>
        <taxon>Oidiodendron</taxon>
    </lineage>
</organism>
<dbReference type="HOGENOM" id="CLU_2873894_0_0_1"/>
<evidence type="ECO:0000313" key="1">
    <source>
        <dbReference type="EMBL" id="KIM93354.1"/>
    </source>
</evidence>
<dbReference type="AlphaFoldDB" id="A0A0C3GPM6"/>
<protein>
    <submittedName>
        <fullName evidence="1">Uncharacterized protein</fullName>
    </submittedName>
</protein>
<dbReference type="OrthoDB" id="3434437at2759"/>
<feature type="non-terminal residue" evidence="1">
    <location>
        <position position="1"/>
    </location>
</feature>
<gene>
    <name evidence="1" type="ORF">OIDMADRAFT_137997</name>
</gene>
<name>A0A0C3GPM6_OIDMZ</name>